<evidence type="ECO:0008006" key="5">
    <source>
        <dbReference type="Google" id="ProtNLM"/>
    </source>
</evidence>
<dbReference type="RefSeq" id="WP_047189441.1">
    <property type="nucleotide sequence ID" value="NZ_LCYG01000032.1"/>
</dbReference>
<evidence type="ECO:0000313" key="4">
    <source>
        <dbReference type="Proteomes" id="UP000035489"/>
    </source>
</evidence>
<dbReference type="PIRSF" id="PIRSF006470">
    <property type="entry name" value="DctB"/>
    <property type="match status" value="1"/>
</dbReference>
<dbReference type="PANTHER" id="PTHR33376:SF3">
    <property type="entry name" value="C4-DICARBOXYLATE-BINDING PROTEIN"/>
    <property type="match status" value="1"/>
</dbReference>
<proteinExistence type="predicted"/>
<gene>
    <name evidence="3" type="ORF">AA309_13035</name>
</gene>
<dbReference type="OrthoDB" id="8016675at2"/>
<dbReference type="PANTHER" id="PTHR33376">
    <property type="match status" value="1"/>
</dbReference>
<feature type="signal peptide" evidence="2">
    <location>
        <begin position="1"/>
        <end position="23"/>
    </location>
</feature>
<dbReference type="InterPro" id="IPR018389">
    <property type="entry name" value="DctP_fam"/>
</dbReference>
<keyword evidence="4" id="KW-1185">Reference proteome</keyword>
<evidence type="ECO:0000256" key="2">
    <source>
        <dbReference type="SAM" id="SignalP"/>
    </source>
</evidence>
<dbReference type="AlphaFoldDB" id="A0A0H1RBK6"/>
<evidence type="ECO:0000313" key="3">
    <source>
        <dbReference type="EMBL" id="KLK92620.1"/>
    </source>
</evidence>
<name>A0A0H1RBK6_9HYPH</name>
<evidence type="ECO:0000256" key="1">
    <source>
        <dbReference type="ARBA" id="ARBA00022729"/>
    </source>
</evidence>
<dbReference type="STRING" id="1225564.AA309_13035"/>
<keyword evidence="1 2" id="KW-0732">Signal</keyword>
<dbReference type="Gene3D" id="3.40.190.170">
    <property type="entry name" value="Bacterial extracellular solute-binding protein, family 7"/>
    <property type="match status" value="1"/>
</dbReference>
<organism evidence="3 4">
    <name type="scientific">Microvirga vignae</name>
    <dbReference type="NCBI Taxonomy" id="1225564"/>
    <lineage>
        <taxon>Bacteria</taxon>
        <taxon>Pseudomonadati</taxon>
        <taxon>Pseudomonadota</taxon>
        <taxon>Alphaproteobacteria</taxon>
        <taxon>Hyphomicrobiales</taxon>
        <taxon>Methylobacteriaceae</taxon>
        <taxon>Microvirga</taxon>
    </lineage>
</organism>
<comment type="caution">
    <text evidence="3">The sequence shown here is derived from an EMBL/GenBank/DDBJ whole genome shotgun (WGS) entry which is preliminary data.</text>
</comment>
<feature type="chain" id="PRO_5002592948" description="C4-dicarboxylate ABC transporter substrate-binding protein" evidence="2">
    <location>
        <begin position="24"/>
        <end position="327"/>
    </location>
</feature>
<sequence>MKTFLKTMTAAALGALAVSPAIAQNAQLRFAHMNGPQHTVNLGALKFKEAVESRTKGQVQVGVFPSGQLGENTAVGEQISLGGALIGQIGVGVLADYVPDYSVVVYPFLFKDFNQVKTFLSTPLPQQWAKALEKHNIKVLCHINFGTRDLYTRNKMVKSPSDMAGLKFRVQPVTIYTEMVKSMGATPTPMPWPEVYSALSQGVIDAAEAPPNAVVDQKHYEHAKMYIKTNHITDISPIVMSLSAFNGLSKENQAVVLEESQRACDWISEETSKAYDDNVKILKDKGMTIVEDVDRAAFAKRAEAIEKAFPKWTPNLVSQVRSAIAGQ</sequence>
<dbReference type="NCBIfam" id="NF037995">
    <property type="entry name" value="TRAP_S1"/>
    <property type="match status" value="1"/>
</dbReference>
<dbReference type="CDD" id="cd13603">
    <property type="entry name" value="PBP2_TRAP_Siap_TeaA_like"/>
    <property type="match status" value="1"/>
</dbReference>
<dbReference type="InterPro" id="IPR038404">
    <property type="entry name" value="TRAP_DctP_sf"/>
</dbReference>
<dbReference type="Pfam" id="PF03480">
    <property type="entry name" value="DctP"/>
    <property type="match status" value="1"/>
</dbReference>
<dbReference type="PATRIC" id="fig|1225564.3.peg.3444"/>
<protein>
    <recommendedName>
        <fullName evidence="5">C4-dicarboxylate ABC transporter substrate-binding protein</fullName>
    </recommendedName>
</protein>
<dbReference type="EMBL" id="LCYG01000032">
    <property type="protein sequence ID" value="KLK92620.1"/>
    <property type="molecule type" value="Genomic_DNA"/>
</dbReference>
<dbReference type="Proteomes" id="UP000035489">
    <property type="component" value="Unassembled WGS sequence"/>
</dbReference>
<reference evidence="3 4" key="1">
    <citation type="submission" date="2015-05" db="EMBL/GenBank/DDBJ databases">
        <title>Draft genome sequence of Microvirga vignae strain BR3299, a novel nitrogen fixing bacteria isolated from Brazil semi-aired region.</title>
        <authorList>
            <person name="Zilli J.E."/>
            <person name="Passos S.R."/>
            <person name="Leite J."/>
            <person name="Baldani J.I."/>
            <person name="Xavier G.R."/>
            <person name="Rumjaneck N.G."/>
            <person name="Simoes-Araujo J.L."/>
        </authorList>
    </citation>
    <scope>NUCLEOTIDE SEQUENCE [LARGE SCALE GENOMIC DNA]</scope>
    <source>
        <strain evidence="3 4">BR3299</strain>
    </source>
</reference>
<dbReference type="GO" id="GO:0030288">
    <property type="term" value="C:outer membrane-bounded periplasmic space"/>
    <property type="evidence" value="ECO:0007669"/>
    <property type="project" value="InterPro"/>
</dbReference>
<accession>A0A0H1RBK6</accession>
<dbReference type="InterPro" id="IPR004682">
    <property type="entry name" value="TRAP_DctP"/>
</dbReference>
<dbReference type="GO" id="GO:0055085">
    <property type="term" value="P:transmembrane transport"/>
    <property type="evidence" value="ECO:0007669"/>
    <property type="project" value="InterPro"/>
</dbReference>